<dbReference type="FunFam" id="3.30.200.20:FF:000664">
    <property type="entry name" value="Cyclin-dependent kinase F-1"/>
    <property type="match status" value="1"/>
</dbReference>
<dbReference type="PROSITE" id="PS50011">
    <property type="entry name" value="PROTEIN_KINASE_DOM"/>
    <property type="match status" value="1"/>
</dbReference>
<comment type="similarity">
    <text evidence="1">Belongs to the protein kinase superfamily. CMGC Ser/Thr protein kinase family. CDC2/CDKX subfamily.</text>
</comment>
<dbReference type="GO" id="GO:0005524">
    <property type="term" value="F:ATP binding"/>
    <property type="evidence" value="ECO:0007669"/>
    <property type="project" value="UniProtKB-UniRule"/>
</dbReference>
<keyword evidence="7 10" id="KW-0067">ATP-binding</keyword>
<dbReference type="Pfam" id="PF00069">
    <property type="entry name" value="Pkinase"/>
    <property type="match status" value="2"/>
</dbReference>
<evidence type="ECO:0000313" key="14">
    <source>
        <dbReference type="EMBL" id="KAF2540893.1"/>
    </source>
</evidence>
<feature type="compositionally biased region" description="Basic and acidic residues" evidence="12">
    <location>
        <begin position="186"/>
        <end position="198"/>
    </location>
</feature>
<dbReference type="PROSITE" id="PS00107">
    <property type="entry name" value="PROTEIN_KINASE_ATP"/>
    <property type="match status" value="1"/>
</dbReference>
<feature type="domain" description="Protein kinase" evidence="13">
    <location>
        <begin position="21"/>
        <end position="417"/>
    </location>
</feature>
<evidence type="ECO:0000256" key="1">
    <source>
        <dbReference type="ARBA" id="ARBA00006485"/>
    </source>
</evidence>
<evidence type="ECO:0000256" key="6">
    <source>
        <dbReference type="ARBA" id="ARBA00022777"/>
    </source>
</evidence>
<feature type="region of interest" description="Disordered" evidence="12">
    <location>
        <begin position="430"/>
        <end position="477"/>
    </location>
</feature>
<dbReference type="Gene3D" id="3.30.200.20">
    <property type="entry name" value="Phosphorylase Kinase, domain 1"/>
    <property type="match status" value="1"/>
</dbReference>
<feature type="region of interest" description="Disordered" evidence="12">
    <location>
        <begin position="176"/>
        <end position="220"/>
    </location>
</feature>
<comment type="catalytic activity">
    <reaction evidence="9">
        <text>L-seryl-[protein] + ATP = O-phospho-L-seryl-[protein] + ADP + H(+)</text>
        <dbReference type="Rhea" id="RHEA:17989"/>
        <dbReference type="Rhea" id="RHEA-COMP:9863"/>
        <dbReference type="Rhea" id="RHEA-COMP:11604"/>
        <dbReference type="ChEBI" id="CHEBI:15378"/>
        <dbReference type="ChEBI" id="CHEBI:29999"/>
        <dbReference type="ChEBI" id="CHEBI:30616"/>
        <dbReference type="ChEBI" id="CHEBI:83421"/>
        <dbReference type="ChEBI" id="CHEBI:456216"/>
        <dbReference type="EC" id="2.7.11.22"/>
    </reaction>
</comment>
<proteinExistence type="inferred from homology"/>
<evidence type="ECO:0000256" key="8">
    <source>
        <dbReference type="ARBA" id="ARBA00047811"/>
    </source>
</evidence>
<evidence type="ECO:0000313" key="15">
    <source>
        <dbReference type="Proteomes" id="UP000712281"/>
    </source>
</evidence>
<reference evidence="14" key="1">
    <citation type="submission" date="2019-12" db="EMBL/GenBank/DDBJ databases">
        <title>Genome sequencing and annotation of Brassica cretica.</title>
        <authorList>
            <person name="Studholme D.J."/>
            <person name="Sarris P.F."/>
        </authorList>
    </citation>
    <scope>NUCLEOTIDE SEQUENCE</scope>
    <source>
        <strain evidence="14">PFS-001/15</strain>
        <tissue evidence="14">Leaf</tissue>
    </source>
</reference>
<dbReference type="InterPro" id="IPR008271">
    <property type="entry name" value="Ser/Thr_kinase_AS"/>
</dbReference>
<dbReference type="SUPFAM" id="SSF56112">
    <property type="entry name" value="Protein kinase-like (PK-like)"/>
    <property type="match status" value="1"/>
</dbReference>
<comment type="catalytic activity">
    <reaction evidence="8">
        <text>L-threonyl-[protein] + ATP = O-phospho-L-threonyl-[protein] + ADP + H(+)</text>
        <dbReference type="Rhea" id="RHEA:46608"/>
        <dbReference type="Rhea" id="RHEA-COMP:11060"/>
        <dbReference type="Rhea" id="RHEA-COMP:11605"/>
        <dbReference type="ChEBI" id="CHEBI:15378"/>
        <dbReference type="ChEBI" id="CHEBI:30013"/>
        <dbReference type="ChEBI" id="CHEBI:30616"/>
        <dbReference type="ChEBI" id="CHEBI:61977"/>
        <dbReference type="ChEBI" id="CHEBI:456216"/>
        <dbReference type="EC" id="2.7.11.22"/>
    </reaction>
</comment>
<accession>A0A8S9G4F2</accession>
<keyword evidence="6" id="KW-0418">Kinase</keyword>
<evidence type="ECO:0000256" key="5">
    <source>
        <dbReference type="ARBA" id="ARBA00022741"/>
    </source>
</evidence>
<dbReference type="PROSITE" id="PS00108">
    <property type="entry name" value="PROTEIN_KINASE_ST"/>
    <property type="match status" value="1"/>
</dbReference>
<keyword evidence="4" id="KW-0808">Transferase</keyword>
<dbReference type="EC" id="2.7.11.22" evidence="2"/>
<evidence type="ECO:0000256" key="3">
    <source>
        <dbReference type="ARBA" id="ARBA00022527"/>
    </source>
</evidence>
<organism evidence="14 15">
    <name type="scientific">Brassica cretica</name>
    <name type="common">Mustard</name>
    <dbReference type="NCBI Taxonomy" id="69181"/>
    <lineage>
        <taxon>Eukaryota</taxon>
        <taxon>Viridiplantae</taxon>
        <taxon>Streptophyta</taxon>
        <taxon>Embryophyta</taxon>
        <taxon>Tracheophyta</taxon>
        <taxon>Spermatophyta</taxon>
        <taxon>Magnoliopsida</taxon>
        <taxon>eudicotyledons</taxon>
        <taxon>Gunneridae</taxon>
        <taxon>Pentapetalae</taxon>
        <taxon>rosids</taxon>
        <taxon>malvids</taxon>
        <taxon>Brassicales</taxon>
        <taxon>Brassicaceae</taxon>
        <taxon>Brassiceae</taxon>
        <taxon>Brassica</taxon>
    </lineage>
</organism>
<feature type="compositionally biased region" description="Basic and acidic residues" evidence="12">
    <location>
        <begin position="443"/>
        <end position="454"/>
    </location>
</feature>
<gene>
    <name evidence="14" type="ORF">F2Q68_00029300</name>
</gene>
<dbReference type="SMART" id="SM00220">
    <property type="entry name" value="S_TKc"/>
    <property type="match status" value="1"/>
</dbReference>
<dbReference type="InterPro" id="IPR050108">
    <property type="entry name" value="CDK"/>
</dbReference>
<feature type="compositionally biased region" description="Polar residues" evidence="12">
    <location>
        <begin position="205"/>
        <end position="214"/>
    </location>
</feature>
<dbReference type="PANTHER" id="PTHR24056">
    <property type="entry name" value="CELL DIVISION PROTEIN KINASE"/>
    <property type="match status" value="1"/>
</dbReference>
<dbReference type="InterPro" id="IPR017441">
    <property type="entry name" value="Protein_kinase_ATP_BS"/>
</dbReference>
<evidence type="ECO:0000256" key="11">
    <source>
        <dbReference type="RuleBase" id="RU000304"/>
    </source>
</evidence>
<feature type="compositionally biased region" description="Polar residues" evidence="12">
    <location>
        <begin position="466"/>
        <end position="477"/>
    </location>
</feature>
<dbReference type="PANTHER" id="PTHR24056:SF171">
    <property type="entry name" value="CYCLIN-DEPENDENT KINASE 20"/>
    <property type="match status" value="1"/>
</dbReference>
<dbReference type="InterPro" id="IPR000719">
    <property type="entry name" value="Prot_kinase_dom"/>
</dbReference>
<evidence type="ECO:0000256" key="2">
    <source>
        <dbReference type="ARBA" id="ARBA00012425"/>
    </source>
</evidence>
<evidence type="ECO:0000256" key="10">
    <source>
        <dbReference type="PROSITE-ProRule" id="PRU10141"/>
    </source>
</evidence>
<sequence length="477" mass="53124">MDKQPASSWSIHTRPEIIAKYEIFERVGSGAYADVYRARRISDGLTVALKEIFDYQSAFREIDALSILQGSPNVVLMHEYFWREDENAVIVLEFLRSDLSAVIRDAKRRKKKGEGGGDGFSVGEIKRWMIQIFNGVDACHRNLIVHRDLKPGNMLIGDDGVLKLADFGQARILMESDNLATDENQQEEREGEASREPPEVIPDYVNSSQKGSEGQEQEVLSRDEYFRQVEELKAKQVVRDDTDKDSNVPDGDGASCLATCTVSEMDDDFGTNSFAYDEGLDGGGEGLMTSCVGTRWFRPPELLYGSTMYGLEIDLWSLGCVFAELLSLEPLFPGVSDIDQISRVTNVLGNLNEEVWPGCVDLPDYKSISFAEVESPLGVEGCLPNHSGDVIALLKKLICYDPARRATAVEMLSDKYFKEEPLPVPVSELYVPPAMSGPDEEDSPRKWNDYREMDSDSDGFGPVNVKPTSSGFTIEFP</sequence>
<evidence type="ECO:0000256" key="12">
    <source>
        <dbReference type="SAM" id="MobiDB-lite"/>
    </source>
</evidence>
<evidence type="ECO:0000256" key="7">
    <source>
        <dbReference type="ARBA" id="ARBA00022840"/>
    </source>
</evidence>
<dbReference type="AlphaFoldDB" id="A0A8S9G4F2"/>
<evidence type="ECO:0000256" key="4">
    <source>
        <dbReference type="ARBA" id="ARBA00022679"/>
    </source>
</evidence>
<protein>
    <recommendedName>
        <fullName evidence="2">cyclin-dependent kinase</fullName>
        <ecNumber evidence="2">2.7.11.22</ecNumber>
    </recommendedName>
</protein>
<dbReference type="GO" id="GO:0004693">
    <property type="term" value="F:cyclin-dependent protein serine/threonine kinase activity"/>
    <property type="evidence" value="ECO:0007669"/>
    <property type="project" value="UniProtKB-EC"/>
</dbReference>
<feature type="binding site" evidence="10">
    <location>
        <position position="50"/>
    </location>
    <ligand>
        <name>ATP</name>
        <dbReference type="ChEBI" id="CHEBI:30616"/>
    </ligand>
</feature>
<comment type="caution">
    <text evidence="14">The sequence shown here is derived from an EMBL/GenBank/DDBJ whole genome shotgun (WGS) entry which is preliminary data.</text>
</comment>
<dbReference type="InterPro" id="IPR011009">
    <property type="entry name" value="Kinase-like_dom_sf"/>
</dbReference>
<keyword evidence="5 10" id="KW-0547">Nucleotide-binding</keyword>
<evidence type="ECO:0000256" key="9">
    <source>
        <dbReference type="ARBA" id="ARBA00048367"/>
    </source>
</evidence>
<dbReference type="Gene3D" id="1.10.510.10">
    <property type="entry name" value="Transferase(Phosphotransferase) domain 1"/>
    <property type="match status" value="2"/>
</dbReference>
<name>A0A8S9G4F2_BRACR</name>
<dbReference type="GO" id="GO:0005634">
    <property type="term" value="C:nucleus"/>
    <property type="evidence" value="ECO:0007669"/>
    <property type="project" value="TreeGrafter"/>
</dbReference>
<evidence type="ECO:0000259" key="13">
    <source>
        <dbReference type="PROSITE" id="PS50011"/>
    </source>
</evidence>
<dbReference type="Proteomes" id="UP000712281">
    <property type="component" value="Unassembled WGS sequence"/>
</dbReference>
<dbReference type="EMBL" id="QGKW02002005">
    <property type="protein sequence ID" value="KAF2540893.1"/>
    <property type="molecule type" value="Genomic_DNA"/>
</dbReference>
<keyword evidence="3 11" id="KW-0723">Serine/threonine-protein kinase</keyword>